<dbReference type="EMBL" id="CP009112">
    <property type="protein sequence ID" value="ANS32121.1"/>
    <property type="molecule type" value="Genomic_DNA"/>
</dbReference>
<proteinExistence type="predicted"/>
<evidence type="ECO:0000256" key="4">
    <source>
        <dbReference type="SAM" id="MobiDB-lite"/>
    </source>
</evidence>
<dbReference type="InterPro" id="IPR036390">
    <property type="entry name" value="WH_DNA-bd_sf"/>
</dbReference>
<keyword evidence="1" id="KW-0805">Transcription regulation</keyword>
<keyword evidence="2" id="KW-0238">DNA-binding</keyword>
<dbReference type="GO" id="GO:0003677">
    <property type="term" value="F:DNA binding"/>
    <property type="evidence" value="ECO:0007669"/>
    <property type="project" value="UniProtKB-KW"/>
</dbReference>
<dbReference type="SUPFAM" id="SSF46785">
    <property type="entry name" value="Winged helix' DNA-binding domain"/>
    <property type="match status" value="1"/>
</dbReference>
<dbReference type="Pfam" id="PF00392">
    <property type="entry name" value="GntR"/>
    <property type="match status" value="1"/>
</dbReference>
<keyword evidence="6" id="KW-0614">Plasmid</keyword>
<dbReference type="PROSITE" id="PS50949">
    <property type="entry name" value="HTH_GNTR"/>
    <property type="match status" value="1"/>
</dbReference>
<reference evidence="6 7" key="1">
    <citation type="submission" date="2014-07" db="EMBL/GenBank/DDBJ databases">
        <authorList>
            <person name="Zhang J.E."/>
            <person name="Yang H."/>
            <person name="Guo J."/>
            <person name="Deng Z."/>
            <person name="Luo H."/>
            <person name="Luo M."/>
            <person name="Zhao B."/>
        </authorList>
    </citation>
    <scope>NUCLEOTIDE SEQUENCE [LARGE SCALE GENOMIC DNA]</scope>
    <source>
        <strain evidence="6 7">1CP</strain>
        <plasmid evidence="7">Plasmid pr1cp1</plasmid>
    </source>
</reference>
<dbReference type="PATRIC" id="fig|37919.13.peg.7922"/>
<evidence type="ECO:0000259" key="5">
    <source>
        <dbReference type="PROSITE" id="PS50949"/>
    </source>
</evidence>
<dbReference type="PANTHER" id="PTHR43537">
    <property type="entry name" value="TRANSCRIPTIONAL REGULATOR, GNTR FAMILY"/>
    <property type="match status" value="1"/>
</dbReference>
<dbReference type="CDD" id="cd07377">
    <property type="entry name" value="WHTH_GntR"/>
    <property type="match status" value="1"/>
</dbReference>
<protein>
    <submittedName>
        <fullName evidence="6">GntR family transcriptional regulator</fullName>
    </submittedName>
</protein>
<dbReference type="SMART" id="SM00895">
    <property type="entry name" value="FCD"/>
    <property type="match status" value="1"/>
</dbReference>
<dbReference type="SMART" id="SM00345">
    <property type="entry name" value="HTH_GNTR"/>
    <property type="match status" value="1"/>
</dbReference>
<dbReference type="Gene3D" id="1.20.120.530">
    <property type="entry name" value="GntR ligand-binding domain-like"/>
    <property type="match status" value="1"/>
</dbReference>
<geneLocation type="plasmid" evidence="7">
    <name>pr1cp1</name>
</geneLocation>
<dbReference type="Gene3D" id="1.10.10.10">
    <property type="entry name" value="Winged helix-like DNA-binding domain superfamily/Winged helix DNA-binding domain"/>
    <property type="match status" value="1"/>
</dbReference>
<dbReference type="InterPro" id="IPR008920">
    <property type="entry name" value="TF_FadR/GntR_C"/>
</dbReference>
<organism evidence="6 7">
    <name type="scientific">Rhodococcus opacus</name>
    <name type="common">Nocardia opaca</name>
    <dbReference type="NCBI Taxonomy" id="37919"/>
    <lineage>
        <taxon>Bacteria</taxon>
        <taxon>Bacillati</taxon>
        <taxon>Actinomycetota</taxon>
        <taxon>Actinomycetes</taxon>
        <taxon>Mycobacteriales</taxon>
        <taxon>Nocardiaceae</taxon>
        <taxon>Rhodococcus</taxon>
    </lineage>
</organism>
<evidence type="ECO:0000256" key="1">
    <source>
        <dbReference type="ARBA" id="ARBA00023015"/>
    </source>
</evidence>
<dbReference type="Pfam" id="PF07729">
    <property type="entry name" value="FCD"/>
    <property type="match status" value="1"/>
</dbReference>
<name>A0A1B1KHN2_RHOOP</name>
<keyword evidence="3" id="KW-0804">Transcription</keyword>
<evidence type="ECO:0000256" key="3">
    <source>
        <dbReference type="ARBA" id="ARBA00023163"/>
    </source>
</evidence>
<dbReference type="InterPro" id="IPR011711">
    <property type="entry name" value="GntR_C"/>
</dbReference>
<feature type="region of interest" description="Disordered" evidence="4">
    <location>
        <begin position="214"/>
        <end position="234"/>
    </location>
</feature>
<gene>
    <name evidence="6" type="ORF">R1CP_37600</name>
</gene>
<feature type="compositionally biased region" description="Polar residues" evidence="4">
    <location>
        <begin position="223"/>
        <end position="234"/>
    </location>
</feature>
<dbReference type="InterPro" id="IPR036388">
    <property type="entry name" value="WH-like_DNA-bd_sf"/>
</dbReference>
<dbReference type="PANTHER" id="PTHR43537:SF45">
    <property type="entry name" value="GNTR FAMILY REGULATORY PROTEIN"/>
    <property type="match status" value="1"/>
</dbReference>
<dbReference type="Proteomes" id="UP000186108">
    <property type="component" value="Plasmid pR1CP1"/>
</dbReference>
<dbReference type="InterPro" id="IPR000524">
    <property type="entry name" value="Tscrpt_reg_HTH_GntR"/>
</dbReference>
<evidence type="ECO:0000313" key="6">
    <source>
        <dbReference type="EMBL" id="ANS32121.1"/>
    </source>
</evidence>
<dbReference type="AlphaFoldDB" id="A0A1B1KHN2"/>
<dbReference type="RefSeq" id="WP_065493603.1">
    <property type="nucleotide sequence ID" value="NZ_CP009112.1"/>
</dbReference>
<dbReference type="GO" id="GO:0003700">
    <property type="term" value="F:DNA-binding transcription factor activity"/>
    <property type="evidence" value="ECO:0007669"/>
    <property type="project" value="InterPro"/>
</dbReference>
<feature type="domain" description="HTH gntR-type" evidence="5">
    <location>
        <begin position="12"/>
        <end position="79"/>
    </location>
</feature>
<evidence type="ECO:0000313" key="7">
    <source>
        <dbReference type="Proteomes" id="UP000186108"/>
    </source>
</evidence>
<accession>A0A1B1KHN2</accession>
<sequence length="234" mass="25539">MADPEIGPLRSTTLRDRVLEIVRQALVSGEIRPGDMYSAAALATRLGVSSSPVREALLTLVNQGLMEPVRNRGYRVVPMSDQDLDEVYQMRMLLEVPATLEAAENATVDDIAQLESLARDIEAAARDGEVVNFLDADRRFHLSLLTLCGNKRLVATVAALRDQTRLYGLDDLAERGVLADSASEHHEIVAAIRAKDTSGLDTLIRAHLRHVRSDWAGAGEPPTKNTSSRHSPAV</sequence>
<evidence type="ECO:0000256" key="2">
    <source>
        <dbReference type="ARBA" id="ARBA00023125"/>
    </source>
</evidence>
<dbReference type="SUPFAM" id="SSF48008">
    <property type="entry name" value="GntR ligand-binding domain-like"/>
    <property type="match status" value="1"/>
</dbReference>